<feature type="region of interest" description="N-terminal hotdog fold" evidence="6">
    <location>
        <begin position="1288"/>
        <end position="1418"/>
    </location>
</feature>
<dbReference type="Pfam" id="PF16073">
    <property type="entry name" value="SAT"/>
    <property type="match status" value="1"/>
</dbReference>
<dbReference type="Pfam" id="PF00698">
    <property type="entry name" value="Acyl_transf_1"/>
    <property type="match status" value="1"/>
</dbReference>
<dbReference type="PANTHER" id="PTHR43775:SF21">
    <property type="entry name" value="NON-REDUCING POLYKETIDE SYNTHASE AUSA-RELATED"/>
    <property type="match status" value="1"/>
</dbReference>
<dbReference type="InterPro" id="IPR042104">
    <property type="entry name" value="PKS_dehydratase_sf"/>
</dbReference>
<reference evidence="10" key="2">
    <citation type="submission" date="2023-06" db="EMBL/GenBank/DDBJ databases">
        <authorList>
            <consortium name="Lawrence Berkeley National Laboratory"/>
            <person name="Haridas S."/>
            <person name="Hensen N."/>
            <person name="Bonometti L."/>
            <person name="Westerberg I."/>
            <person name="Brannstrom I.O."/>
            <person name="Guillou S."/>
            <person name="Cros-Aarteil S."/>
            <person name="Calhoun S."/>
            <person name="Kuo A."/>
            <person name="Mondo S."/>
            <person name="Pangilinan J."/>
            <person name="Riley R."/>
            <person name="Labutti K."/>
            <person name="Andreopoulos B."/>
            <person name="Lipzen A."/>
            <person name="Chen C."/>
            <person name="Yanf M."/>
            <person name="Daum C."/>
            <person name="Ng V."/>
            <person name="Clum A."/>
            <person name="Steindorff A."/>
            <person name="Ohm R."/>
            <person name="Martin F."/>
            <person name="Silar P."/>
            <person name="Natvig D."/>
            <person name="Lalanne C."/>
            <person name="Gautier V."/>
            <person name="Ament-Velasquez S.L."/>
            <person name="Kruys A."/>
            <person name="Hutchinson M.I."/>
            <person name="Powell A.J."/>
            <person name="Barry K."/>
            <person name="Miller A.N."/>
            <person name="Grigoriev I.V."/>
            <person name="Debuchy R."/>
            <person name="Gladieux P."/>
            <person name="Thoren M.H."/>
            <person name="Johannesson H."/>
        </authorList>
    </citation>
    <scope>NUCLEOTIDE SEQUENCE</scope>
    <source>
        <strain evidence="10">CBS 118394</strain>
    </source>
</reference>
<dbReference type="PROSITE" id="PS52019">
    <property type="entry name" value="PKS_MFAS_DH"/>
    <property type="match status" value="1"/>
</dbReference>
<dbReference type="InterPro" id="IPR014043">
    <property type="entry name" value="Acyl_transferase_dom"/>
</dbReference>
<dbReference type="SUPFAM" id="SSF53901">
    <property type="entry name" value="Thiolase-like"/>
    <property type="match status" value="1"/>
</dbReference>
<keyword evidence="4" id="KW-0808">Transferase</keyword>
<dbReference type="SUPFAM" id="SSF47336">
    <property type="entry name" value="ACP-like"/>
    <property type="match status" value="1"/>
</dbReference>
<dbReference type="GO" id="GO:0004315">
    <property type="term" value="F:3-oxoacyl-[acyl-carrier-protein] synthase activity"/>
    <property type="evidence" value="ECO:0007669"/>
    <property type="project" value="InterPro"/>
</dbReference>
<dbReference type="InterPro" id="IPR020841">
    <property type="entry name" value="PKS_Beta-ketoAc_synthase_dom"/>
</dbReference>
<evidence type="ECO:0000313" key="10">
    <source>
        <dbReference type="EMBL" id="KAK3324851.1"/>
    </source>
</evidence>
<dbReference type="PANTHER" id="PTHR43775">
    <property type="entry name" value="FATTY ACID SYNTHASE"/>
    <property type="match status" value="1"/>
</dbReference>
<dbReference type="PROSITE" id="PS50075">
    <property type="entry name" value="CARRIER"/>
    <property type="match status" value="1"/>
</dbReference>
<dbReference type="Pfam" id="PF14765">
    <property type="entry name" value="PS-DH"/>
    <property type="match status" value="1"/>
</dbReference>
<dbReference type="SUPFAM" id="SSF52151">
    <property type="entry name" value="FabD/lysophospholipase-like"/>
    <property type="match status" value="1"/>
</dbReference>
<dbReference type="InterPro" id="IPR050091">
    <property type="entry name" value="PKS_NRPS_Biosynth_Enz"/>
</dbReference>
<dbReference type="GO" id="GO:0044550">
    <property type="term" value="P:secondary metabolite biosynthetic process"/>
    <property type="evidence" value="ECO:0007669"/>
    <property type="project" value="TreeGrafter"/>
</dbReference>
<dbReference type="InterPro" id="IPR016036">
    <property type="entry name" value="Malonyl_transacylase_ACP-bd"/>
</dbReference>
<dbReference type="Pfam" id="PF00109">
    <property type="entry name" value="ketoacyl-synt"/>
    <property type="match status" value="1"/>
</dbReference>
<keyword evidence="11" id="KW-1185">Reference proteome</keyword>
<dbReference type="InterPro" id="IPR049551">
    <property type="entry name" value="PKS_DH_C"/>
</dbReference>
<feature type="domain" description="Ketosynthase family 3 (KS3)" evidence="8">
    <location>
        <begin position="385"/>
        <end position="812"/>
    </location>
</feature>
<dbReference type="CDD" id="cd00833">
    <property type="entry name" value="PKS"/>
    <property type="match status" value="1"/>
</dbReference>
<feature type="active site" description="Proton donor; for dehydratase activity" evidence="6">
    <location>
        <position position="1502"/>
    </location>
</feature>
<proteinExistence type="predicted"/>
<dbReference type="EMBL" id="JAUEDM010000002">
    <property type="protein sequence ID" value="KAK3324851.1"/>
    <property type="molecule type" value="Genomic_DNA"/>
</dbReference>
<dbReference type="Proteomes" id="UP001283341">
    <property type="component" value="Unassembled WGS sequence"/>
</dbReference>
<dbReference type="InterPro" id="IPR009081">
    <property type="entry name" value="PP-bd_ACP"/>
</dbReference>
<feature type="region of interest" description="C-terminal hotdog fold" evidence="6">
    <location>
        <begin position="1438"/>
        <end position="1593"/>
    </location>
</feature>
<dbReference type="Gene3D" id="3.10.129.110">
    <property type="entry name" value="Polyketide synthase dehydratase"/>
    <property type="match status" value="1"/>
</dbReference>
<sequence length="1799" mass="194678">MSHQEQSAAVSAAIFCPQNRPPKPAYLEDLRNYLRQHPILAPFQQAILDLPKTWEIFAKAHPAVAAMEQGPQYTGYFRDWIMNNNAVPLTEIMSGIIALPMLTAIQIVQYFQYLEARSISHDQFLREIQHGGTQGFCAGLLPVMAIAPSQTEEDVVKNACACLRIALGIGAYGELGDDQDNMGPTTVALRLKYPGQADELVSKFQGLYVSAVADPLSISVVGPTKLLSEFKAYAESQGVPTTELYLRGKVHNPENEDLCGELCTLCDEVPELRLPDSTALRVPVRSNATGELLPDGTPLSHEIVKTALVSRCEWYSLLESLSSVFQKTGQTVHGLAMFGTGGKNCVGPMAFEKKGVKIVKHDVVSYIDKTRAPAITGPNLESFPADSIAIVGAACRLPGASSLDELWDVLSTGTIKATRIPAERFDPSRVSRNAPDAKAGGDGKQRTWYGNFLDDVDSFDNAFFGVSPREALYMDPQQRLLLETAYEALDESGYLRHHSRNDFDNVGCFLGSTYTEYLENTTAYSPTAYTATGTIRAFQSGKISYFFGWSGPSEVIDTACSASLVAIHRACRAIQAGECPMALAGGVNIITGMHNFLDLGKAGFLSHTGQCKPFDAAADGYCRADGVGLVVLKSLREAVANGDNVLGVIPGIATNHGGLSSSITVPYSRAQTELFGRVLERAKMSSAQVSYIEAHGTGTQVGDPIEIGSIRKVFGGSQEERDPLYLGSIKANVGHSETAAGVGSVMKVLAMLQRSQIPPLAGFKALNPKIPPLEPDSLHINAEVLSWTAPVKAALVNSYGAAGSNSALICTEAPRSTTRTYLDATAAGVRWPIFISAASAESLQAYASKLAGYMRKNPSLSIRDLSLTLYERRKHHPVRWIGVERDVNSLAEVLESGLDNTFEMPTSLTKKPVVLVFSGQSKQTIQLKPSWYRSFPRLRSYLEQCNDLLTTLGYRGFLPSLFQSEPVADVVALQCGTFAVQYACAKCWIDSGLEIQAVVGHSFGELTAMAVSGVLSLDDALKLVAARASLMQTKWGPERGTMLAVHTSAEAVAELVASVQGLEIACFNGPKSQVVVGSQSAIEQAEAVLSQDPRFANQKLQHQRVSVSHGFHSVFTESILEDLDQFAKTLNYETPKIPLESCTKVNMDHFTSDRIVQHTRDPVYFSDAISRLESRLGPCVFVEAGTGSPIIAMTKKAVQDPSKHIFVSSGSKKQDKDAITTMTTALWEEGITVSFWGHLSPERSAIRPIWLPPYQFKRTKHWLAYADYADRKADNTNVLTNGNASSAAKLVTPRGRSPDSWASLLFDIHQSTSRFTDIVSGHAVRGQPLCPASMYMECAVMAAQMIEPGPSAHPALHFENLSFQGALGINHGRDVVLVMEGAGEYLTWNYTVRSTPKHQTTRPTTHAKGKFSIKSPQEWQVYSRMVTDRVSSLRADANADRFTANRAYTLFSRVVSYGHILRGIDQIYMMGNQAMADIRRPRTQVSKTESTAVSICDAVSLDTFIQVAGLLVNSSETCPAEEVYIATHIDSITIQDCNFLDTGNNDSWNVYVMTTAIGDSRVGCDVFVLDKSGKLVVTAPGVQFTRYPITKLEKVLEHAAINSSSASPRAGSPKRVAVLSDVTNHHGMDDATDEQRTLVAKALSVHAPLTAAQVVQDPALRQLGLDSLSGVQLAHQLKPMLNGVNGHKPVGADTSGRMRIRQRIIELVSENSGASVSNIEDTACLGDIGIDSLSVVELKSSLEDAFGMRLSQDELALGSTIKEVLEFVQGSVNGAAQVAKGGHQLNGVSGNFGVAVAAY</sequence>
<comment type="pathway">
    <text evidence="1">Secondary metabolite biosynthesis.</text>
</comment>
<organism evidence="10 11">
    <name type="scientific">Apodospora peruviana</name>
    <dbReference type="NCBI Taxonomy" id="516989"/>
    <lineage>
        <taxon>Eukaryota</taxon>
        <taxon>Fungi</taxon>
        <taxon>Dikarya</taxon>
        <taxon>Ascomycota</taxon>
        <taxon>Pezizomycotina</taxon>
        <taxon>Sordariomycetes</taxon>
        <taxon>Sordariomycetidae</taxon>
        <taxon>Sordariales</taxon>
        <taxon>Lasiosphaeriaceae</taxon>
        <taxon>Apodospora</taxon>
    </lineage>
</organism>
<dbReference type="GO" id="GO:0004312">
    <property type="term" value="F:fatty acid synthase activity"/>
    <property type="evidence" value="ECO:0007669"/>
    <property type="project" value="TreeGrafter"/>
</dbReference>
<evidence type="ECO:0000256" key="4">
    <source>
        <dbReference type="ARBA" id="ARBA00022679"/>
    </source>
</evidence>
<evidence type="ECO:0000259" key="7">
    <source>
        <dbReference type="PROSITE" id="PS50075"/>
    </source>
</evidence>
<dbReference type="InterPro" id="IPR032088">
    <property type="entry name" value="SAT"/>
</dbReference>
<dbReference type="GO" id="GO:0006633">
    <property type="term" value="P:fatty acid biosynthetic process"/>
    <property type="evidence" value="ECO:0007669"/>
    <property type="project" value="InterPro"/>
</dbReference>
<dbReference type="Pfam" id="PF00550">
    <property type="entry name" value="PP-binding"/>
    <property type="match status" value="1"/>
</dbReference>
<dbReference type="InterPro" id="IPR014030">
    <property type="entry name" value="Ketoacyl_synth_N"/>
</dbReference>
<dbReference type="Pfam" id="PF22621">
    <property type="entry name" value="CurL-like_PKS_C"/>
    <property type="match status" value="1"/>
</dbReference>
<dbReference type="InterPro" id="IPR049900">
    <property type="entry name" value="PKS_mFAS_DH"/>
</dbReference>
<keyword evidence="3" id="KW-0597">Phosphoprotein</keyword>
<reference evidence="10" key="1">
    <citation type="journal article" date="2023" name="Mol. Phylogenet. Evol.">
        <title>Genome-scale phylogeny and comparative genomics of the fungal order Sordariales.</title>
        <authorList>
            <person name="Hensen N."/>
            <person name="Bonometti L."/>
            <person name="Westerberg I."/>
            <person name="Brannstrom I.O."/>
            <person name="Guillou S."/>
            <person name="Cros-Aarteil S."/>
            <person name="Calhoun S."/>
            <person name="Haridas S."/>
            <person name="Kuo A."/>
            <person name="Mondo S."/>
            <person name="Pangilinan J."/>
            <person name="Riley R."/>
            <person name="LaButti K."/>
            <person name="Andreopoulos B."/>
            <person name="Lipzen A."/>
            <person name="Chen C."/>
            <person name="Yan M."/>
            <person name="Daum C."/>
            <person name="Ng V."/>
            <person name="Clum A."/>
            <person name="Steindorff A."/>
            <person name="Ohm R.A."/>
            <person name="Martin F."/>
            <person name="Silar P."/>
            <person name="Natvig D.O."/>
            <person name="Lalanne C."/>
            <person name="Gautier V."/>
            <person name="Ament-Velasquez S.L."/>
            <person name="Kruys A."/>
            <person name="Hutchinson M.I."/>
            <person name="Powell A.J."/>
            <person name="Barry K."/>
            <person name="Miller A.N."/>
            <person name="Grigoriev I.V."/>
            <person name="Debuchy R."/>
            <person name="Gladieux P."/>
            <person name="Hiltunen Thoren M."/>
            <person name="Johannesson H."/>
        </authorList>
    </citation>
    <scope>NUCLEOTIDE SEQUENCE</scope>
    <source>
        <strain evidence="10">CBS 118394</strain>
    </source>
</reference>
<evidence type="ECO:0000256" key="2">
    <source>
        <dbReference type="ARBA" id="ARBA00022450"/>
    </source>
</evidence>
<dbReference type="InterPro" id="IPR018201">
    <property type="entry name" value="Ketoacyl_synth_AS"/>
</dbReference>
<dbReference type="InterPro" id="IPR036736">
    <property type="entry name" value="ACP-like_sf"/>
</dbReference>
<dbReference type="Pfam" id="PF02801">
    <property type="entry name" value="Ketoacyl-synt_C"/>
    <property type="match status" value="1"/>
</dbReference>
<gene>
    <name evidence="10" type="ORF">B0H66DRAFT_511077</name>
</gene>
<evidence type="ECO:0000313" key="11">
    <source>
        <dbReference type="Proteomes" id="UP001283341"/>
    </source>
</evidence>
<feature type="domain" description="PKS/mFAS DH" evidence="9">
    <location>
        <begin position="1288"/>
        <end position="1593"/>
    </location>
</feature>
<dbReference type="InterPro" id="IPR016035">
    <property type="entry name" value="Acyl_Trfase/lysoPLipase"/>
</dbReference>
<protein>
    <submittedName>
        <fullName evidence="10">Polyketide synthase</fullName>
    </submittedName>
</protein>
<dbReference type="SMART" id="SM00825">
    <property type="entry name" value="PKS_KS"/>
    <property type="match status" value="1"/>
</dbReference>
<accession>A0AAE0IGV1</accession>
<evidence type="ECO:0000256" key="5">
    <source>
        <dbReference type="ARBA" id="ARBA00023268"/>
    </source>
</evidence>
<dbReference type="SMART" id="SM00823">
    <property type="entry name" value="PKS_PP"/>
    <property type="match status" value="1"/>
</dbReference>
<dbReference type="SMART" id="SM00827">
    <property type="entry name" value="PKS_AT"/>
    <property type="match status" value="1"/>
</dbReference>
<keyword evidence="2" id="KW-0596">Phosphopantetheine</keyword>
<dbReference type="GO" id="GO:0031177">
    <property type="term" value="F:phosphopantetheine binding"/>
    <property type="evidence" value="ECO:0007669"/>
    <property type="project" value="InterPro"/>
</dbReference>
<dbReference type="SUPFAM" id="SSF55048">
    <property type="entry name" value="Probable ACP-binding domain of malonyl-CoA ACP transacylase"/>
    <property type="match status" value="1"/>
</dbReference>
<dbReference type="InterPro" id="IPR016039">
    <property type="entry name" value="Thiolase-like"/>
</dbReference>
<evidence type="ECO:0000256" key="6">
    <source>
        <dbReference type="PROSITE-ProRule" id="PRU01363"/>
    </source>
</evidence>
<name>A0AAE0IGV1_9PEZI</name>
<dbReference type="Gene3D" id="3.40.47.10">
    <property type="match status" value="1"/>
</dbReference>
<evidence type="ECO:0000256" key="1">
    <source>
        <dbReference type="ARBA" id="ARBA00005179"/>
    </source>
</evidence>
<evidence type="ECO:0000259" key="9">
    <source>
        <dbReference type="PROSITE" id="PS52019"/>
    </source>
</evidence>
<dbReference type="Gene3D" id="3.30.70.3290">
    <property type="match status" value="1"/>
</dbReference>
<feature type="domain" description="Carrier" evidence="7">
    <location>
        <begin position="1698"/>
        <end position="1772"/>
    </location>
</feature>
<comment type="caution">
    <text evidence="10">The sequence shown here is derived from an EMBL/GenBank/DDBJ whole genome shotgun (WGS) entry which is preliminary data.</text>
</comment>
<dbReference type="Gene3D" id="1.10.1200.10">
    <property type="entry name" value="ACP-like"/>
    <property type="match status" value="1"/>
</dbReference>
<dbReference type="InterPro" id="IPR014031">
    <property type="entry name" value="Ketoacyl_synth_C"/>
</dbReference>
<evidence type="ECO:0000256" key="3">
    <source>
        <dbReference type="ARBA" id="ARBA00022553"/>
    </source>
</evidence>
<dbReference type="Gene3D" id="3.40.366.10">
    <property type="entry name" value="Malonyl-Coenzyme A Acyl Carrier Protein, domain 2"/>
    <property type="match status" value="2"/>
</dbReference>
<dbReference type="InterPro" id="IPR020806">
    <property type="entry name" value="PKS_PP-bd"/>
</dbReference>
<dbReference type="InterPro" id="IPR001227">
    <property type="entry name" value="Ac_transferase_dom_sf"/>
</dbReference>
<feature type="active site" description="Proton acceptor; for dehydratase activity" evidence="6">
    <location>
        <position position="1322"/>
    </location>
</feature>
<keyword evidence="5" id="KW-0511">Multifunctional enzyme</keyword>
<evidence type="ECO:0000259" key="8">
    <source>
        <dbReference type="PROSITE" id="PS52004"/>
    </source>
</evidence>
<dbReference type="PROSITE" id="PS52004">
    <property type="entry name" value="KS3_2"/>
    <property type="match status" value="1"/>
</dbReference>
<dbReference type="PROSITE" id="PS00606">
    <property type="entry name" value="KS3_1"/>
    <property type="match status" value="1"/>
</dbReference>